<gene>
    <name evidence="3" type="ORF">EZ428_06450</name>
</gene>
<sequence length="179" mass="20457">MLGNDIVDLDKANTESDWKRKGYLDKLFSSQEQQEILNSSNPERMVWLFWSIKEAAYKIVNRETQERFYSPRKFNVTSIGNNGIVTFEGKTFYTKSEIKDNLIHTIAAAKAESLNHIQTSFLTNTSDYLSHFNSKSEHYTLEKDANGIPNLVDKINGESHFASISHHGRYLAVVYGVSL</sequence>
<keyword evidence="4" id="KW-1185">Reference proteome</keyword>
<dbReference type="GO" id="GO:0008897">
    <property type="term" value="F:holo-[acyl-carrier-protein] synthase activity"/>
    <property type="evidence" value="ECO:0007669"/>
    <property type="project" value="InterPro"/>
</dbReference>
<evidence type="ECO:0000259" key="2">
    <source>
        <dbReference type="Pfam" id="PF01648"/>
    </source>
</evidence>
<evidence type="ECO:0000313" key="4">
    <source>
        <dbReference type="Proteomes" id="UP000292884"/>
    </source>
</evidence>
<evidence type="ECO:0000256" key="1">
    <source>
        <dbReference type="ARBA" id="ARBA00022679"/>
    </source>
</evidence>
<dbReference type="OrthoDB" id="663853at2"/>
<dbReference type="GO" id="GO:0000287">
    <property type="term" value="F:magnesium ion binding"/>
    <property type="evidence" value="ECO:0007669"/>
    <property type="project" value="InterPro"/>
</dbReference>
<evidence type="ECO:0000313" key="3">
    <source>
        <dbReference type="EMBL" id="TCC94408.1"/>
    </source>
</evidence>
<dbReference type="InterPro" id="IPR037143">
    <property type="entry name" value="4-PPantetheinyl_Trfase_dom_sf"/>
</dbReference>
<dbReference type="AlphaFoldDB" id="A0A4R0N3G5"/>
<reference evidence="3 4" key="1">
    <citation type="submission" date="2019-02" db="EMBL/GenBank/DDBJ databases">
        <title>Pedobacter sp. RP-1-13 sp. nov., isolated from Arctic soil.</title>
        <authorList>
            <person name="Dahal R.H."/>
        </authorList>
    </citation>
    <scope>NUCLEOTIDE SEQUENCE [LARGE SCALE GENOMIC DNA]</scope>
    <source>
        <strain evidence="3 4">RP-1-13</strain>
    </source>
</reference>
<protein>
    <submittedName>
        <fullName evidence="3">4-phosphopantetheinyl transferase family protein</fullName>
    </submittedName>
</protein>
<feature type="domain" description="4'-phosphopantetheinyl transferase" evidence="2">
    <location>
        <begin position="2"/>
        <end position="93"/>
    </location>
</feature>
<keyword evidence="1 3" id="KW-0808">Transferase</keyword>
<accession>A0A4R0N3G5</accession>
<dbReference type="Pfam" id="PF01648">
    <property type="entry name" value="ACPS"/>
    <property type="match status" value="1"/>
</dbReference>
<dbReference type="InterPro" id="IPR008278">
    <property type="entry name" value="4-PPantetheinyl_Trfase_dom"/>
</dbReference>
<comment type="caution">
    <text evidence="3">The sequence shown here is derived from an EMBL/GenBank/DDBJ whole genome shotgun (WGS) entry which is preliminary data.</text>
</comment>
<dbReference type="Proteomes" id="UP000292884">
    <property type="component" value="Unassembled WGS sequence"/>
</dbReference>
<name>A0A4R0N3G5_9SPHI</name>
<dbReference type="Gene3D" id="3.90.470.20">
    <property type="entry name" value="4'-phosphopantetheinyl transferase domain"/>
    <property type="match status" value="1"/>
</dbReference>
<organism evidence="3 4">
    <name type="scientific">Pedobacter frigiditerrae</name>
    <dbReference type="NCBI Taxonomy" id="2530452"/>
    <lineage>
        <taxon>Bacteria</taxon>
        <taxon>Pseudomonadati</taxon>
        <taxon>Bacteroidota</taxon>
        <taxon>Sphingobacteriia</taxon>
        <taxon>Sphingobacteriales</taxon>
        <taxon>Sphingobacteriaceae</taxon>
        <taxon>Pedobacter</taxon>
    </lineage>
</organism>
<dbReference type="RefSeq" id="WP_131552267.1">
    <property type="nucleotide sequence ID" value="NZ_SJSK01000001.1"/>
</dbReference>
<dbReference type="EMBL" id="SJSK01000001">
    <property type="protein sequence ID" value="TCC94408.1"/>
    <property type="molecule type" value="Genomic_DNA"/>
</dbReference>
<dbReference type="SUPFAM" id="SSF56214">
    <property type="entry name" value="4'-phosphopantetheinyl transferase"/>
    <property type="match status" value="1"/>
</dbReference>
<proteinExistence type="predicted"/>